<dbReference type="STRING" id="283909.R7TJK7"/>
<evidence type="ECO:0000313" key="4">
    <source>
        <dbReference type="Proteomes" id="UP000014760"/>
    </source>
</evidence>
<protein>
    <recommendedName>
        <fullName evidence="1">Aminotransferase class I/classII large domain-containing protein</fullName>
    </recommendedName>
</protein>
<dbReference type="Gene3D" id="3.90.1150.10">
    <property type="entry name" value="Aspartate Aminotransferase, domain 1"/>
    <property type="match status" value="1"/>
</dbReference>
<organism evidence="2">
    <name type="scientific">Capitella teleta</name>
    <name type="common">Polychaete worm</name>
    <dbReference type="NCBI Taxonomy" id="283909"/>
    <lineage>
        <taxon>Eukaryota</taxon>
        <taxon>Metazoa</taxon>
        <taxon>Spiralia</taxon>
        <taxon>Lophotrochozoa</taxon>
        <taxon>Annelida</taxon>
        <taxon>Polychaeta</taxon>
        <taxon>Sedentaria</taxon>
        <taxon>Scolecida</taxon>
        <taxon>Capitellidae</taxon>
        <taxon>Capitella</taxon>
    </lineage>
</organism>
<dbReference type="InterPro" id="IPR004839">
    <property type="entry name" value="Aminotransferase_I/II_large"/>
</dbReference>
<dbReference type="PANTHER" id="PTHR43510:SF1">
    <property type="entry name" value="AMINOTRANSFERASE FUNCTION, HYPOTHETICAL (EUROFUNG)"/>
    <property type="match status" value="1"/>
</dbReference>
<dbReference type="Pfam" id="PF00155">
    <property type="entry name" value="Aminotran_1_2"/>
    <property type="match status" value="1"/>
</dbReference>
<dbReference type="EnsemblMetazoa" id="CapteT202447">
    <property type="protein sequence ID" value="CapteP202447"/>
    <property type="gene ID" value="CapteG202447"/>
</dbReference>
<reference evidence="2 4" key="2">
    <citation type="journal article" date="2013" name="Nature">
        <title>Insights into bilaterian evolution from three spiralian genomes.</title>
        <authorList>
            <person name="Simakov O."/>
            <person name="Marletaz F."/>
            <person name="Cho S.J."/>
            <person name="Edsinger-Gonzales E."/>
            <person name="Havlak P."/>
            <person name="Hellsten U."/>
            <person name="Kuo D.H."/>
            <person name="Larsson T."/>
            <person name="Lv J."/>
            <person name="Arendt D."/>
            <person name="Savage R."/>
            <person name="Osoegawa K."/>
            <person name="de Jong P."/>
            <person name="Grimwood J."/>
            <person name="Chapman J.A."/>
            <person name="Shapiro H."/>
            <person name="Aerts A."/>
            <person name="Otillar R.P."/>
            <person name="Terry A.Y."/>
            <person name="Boore J.L."/>
            <person name="Grigoriev I.V."/>
            <person name="Lindberg D.R."/>
            <person name="Seaver E.C."/>
            <person name="Weisblat D.A."/>
            <person name="Putnam N.H."/>
            <person name="Rokhsar D.S."/>
        </authorList>
    </citation>
    <scope>NUCLEOTIDE SEQUENCE</scope>
    <source>
        <strain evidence="2 4">I ESC-2004</strain>
    </source>
</reference>
<evidence type="ECO:0000313" key="3">
    <source>
        <dbReference type="EnsemblMetazoa" id="CapteP202447"/>
    </source>
</evidence>
<dbReference type="InterPro" id="IPR015421">
    <property type="entry name" value="PyrdxlP-dep_Trfase_major"/>
</dbReference>
<accession>R7TJK7</accession>
<dbReference type="HOGENOM" id="CLU_017584_4_4_1"/>
<dbReference type="PANTHER" id="PTHR43510">
    <property type="entry name" value="AMINOTRANSFERASE FUNCTION, HYPOTHETICAL (EUROFUNG)"/>
    <property type="match status" value="1"/>
</dbReference>
<gene>
    <name evidence="2" type="ORF">CAPTEDRAFT_202447</name>
</gene>
<dbReference type="Proteomes" id="UP000014760">
    <property type="component" value="Unassembled WGS sequence"/>
</dbReference>
<proteinExistence type="predicted"/>
<name>R7TJK7_CAPTE</name>
<dbReference type="GO" id="GO:0030170">
    <property type="term" value="F:pyridoxal phosphate binding"/>
    <property type="evidence" value="ECO:0007669"/>
    <property type="project" value="InterPro"/>
</dbReference>
<sequence length="396" mass="44992">MSVCDFLPQDPLSGFFERHSTHAKYWLSCSEMQPLKQRDVLAMADSQCRDMWDDLELGYTEAAGHPLLRQEIAKLHNVNADDILVDVPHEAIYVAVNSLVPYLTRRTGRRRIHCVTCLPGYPALSIIADKLGCEMGHWKARNTRDGWTFHLNDLKSVVKDNTQLIIVNFPHNPTGFCPTATEFTQLVKFCKARDIFLFSDEMYLLTDFASSEPMPSACSMYDNSVSLFGMSKTLAQPGVRLGWLVTRNKEVWHEMNKCKDYFSQCCSATSEILSIITLRNMDTVLNQVKGLIAKNLDLLDNFFAEYTDVFEWHRPKAATVTLVEVKGWLLEEYVEGGTTALCDDLYTEESIVILPGGIFDEMDSNTIRLGFGKSDLDDSLKALRRFLEHHRPSVSH</sequence>
<evidence type="ECO:0000259" key="1">
    <source>
        <dbReference type="Pfam" id="PF00155"/>
    </source>
</evidence>
<dbReference type="AlphaFoldDB" id="R7TJK7"/>
<keyword evidence="4" id="KW-1185">Reference proteome</keyword>
<evidence type="ECO:0000313" key="2">
    <source>
        <dbReference type="EMBL" id="ELT91726.1"/>
    </source>
</evidence>
<dbReference type="OrthoDB" id="6279614at2759"/>
<reference evidence="3" key="3">
    <citation type="submission" date="2015-06" db="UniProtKB">
        <authorList>
            <consortium name="EnsemblMetazoa"/>
        </authorList>
    </citation>
    <scope>IDENTIFICATION</scope>
</reference>
<dbReference type="EMBL" id="AMQN01013670">
    <property type="status" value="NOT_ANNOTATED_CDS"/>
    <property type="molecule type" value="Genomic_DNA"/>
</dbReference>
<dbReference type="InterPro" id="IPR015424">
    <property type="entry name" value="PyrdxlP-dep_Trfase"/>
</dbReference>
<dbReference type="CDD" id="cd00609">
    <property type="entry name" value="AAT_like"/>
    <property type="match status" value="1"/>
</dbReference>
<dbReference type="SUPFAM" id="SSF53383">
    <property type="entry name" value="PLP-dependent transferases"/>
    <property type="match status" value="1"/>
</dbReference>
<feature type="domain" description="Aminotransferase class I/classII large" evidence="1">
    <location>
        <begin position="58"/>
        <end position="372"/>
    </location>
</feature>
<dbReference type="InterPro" id="IPR015422">
    <property type="entry name" value="PyrdxlP-dep_Trfase_small"/>
</dbReference>
<reference evidence="4" key="1">
    <citation type="submission" date="2012-12" db="EMBL/GenBank/DDBJ databases">
        <authorList>
            <person name="Hellsten U."/>
            <person name="Grimwood J."/>
            <person name="Chapman J.A."/>
            <person name="Shapiro H."/>
            <person name="Aerts A."/>
            <person name="Otillar R.P."/>
            <person name="Terry A.Y."/>
            <person name="Boore J.L."/>
            <person name="Simakov O."/>
            <person name="Marletaz F."/>
            <person name="Cho S.-J."/>
            <person name="Edsinger-Gonzales E."/>
            <person name="Havlak P."/>
            <person name="Kuo D.-H."/>
            <person name="Larsson T."/>
            <person name="Lv J."/>
            <person name="Arendt D."/>
            <person name="Savage R."/>
            <person name="Osoegawa K."/>
            <person name="de Jong P."/>
            <person name="Lindberg D.R."/>
            <person name="Seaver E.C."/>
            <person name="Weisblat D.A."/>
            <person name="Putnam N.H."/>
            <person name="Grigoriev I.V."/>
            <person name="Rokhsar D.S."/>
        </authorList>
    </citation>
    <scope>NUCLEOTIDE SEQUENCE</scope>
    <source>
        <strain evidence="4">I ESC-2004</strain>
    </source>
</reference>
<dbReference type="EMBL" id="KB310381">
    <property type="protein sequence ID" value="ELT91726.1"/>
    <property type="molecule type" value="Genomic_DNA"/>
</dbReference>
<dbReference type="Gene3D" id="3.40.640.10">
    <property type="entry name" value="Type I PLP-dependent aspartate aminotransferase-like (Major domain)"/>
    <property type="match status" value="1"/>
</dbReference>
<dbReference type="OMA" id="GPGHWFE"/>